<dbReference type="GO" id="GO:0006313">
    <property type="term" value="P:DNA transposition"/>
    <property type="evidence" value="ECO:0007669"/>
    <property type="project" value="InterPro"/>
</dbReference>
<evidence type="ECO:0000259" key="1">
    <source>
        <dbReference type="SMART" id="SM01321"/>
    </source>
</evidence>
<dbReference type="InterPro" id="IPR002686">
    <property type="entry name" value="Transposase_17"/>
</dbReference>
<feature type="domain" description="Transposase IS200-like" evidence="1">
    <location>
        <begin position="11"/>
        <end position="151"/>
    </location>
</feature>
<dbReference type="SMART" id="SM01321">
    <property type="entry name" value="Y1_Tnp"/>
    <property type="match status" value="1"/>
</dbReference>
<dbReference type="Gene3D" id="3.30.70.1290">
    <property type="entry name" value="Transposase IS200-like"/>
    <property type="match status" value="1"/>
</dbReference>
<dbReference type="PANTHER" id="PTHR34322:SF2">
    <property type="entry name" value="TRANSPOSASE IS200-LIKE DOMAIN-CONTAINING PROTEIN"/>
    <property type="match status" value="1"/>
</dbReference>
<evidence type="ECO:0000313" key="3">
    <source>
        <dbReference type="Proteomes" id="UP000178176"/>
    </source>
</evidence>
<reference evidence="2 3" key="1">
    <citation type="journal article" date="2016" name="Nat. Commun.">
        <title>Thousands of microbial genomes shed light on interconnected biogeochemical processes in an aquifer system.</title>
        <authorList>
            <person name="Anantharaman K."/>
            <person name="Brown C.T."/>
            <person name="Hug L.A."/>
            <person name="Sharon I."/>
            <person name="Castelle C.J."/>
            <person name="Probst A.J."/>
            <person name="Thomas B.C."/>
            <person name="Singh A."/>
            <person name="Wilkins M.J."/>
            <person name="Karaoz U."/>
            <person name="Brodie E.L."/>
            <person name="Williams K.H."/>
            <person name="Hubbard S.S."/>
            <person name="Banfield J.F."/>
        </authorList>
    </citation>
    <scope>NUCLEOTIDE SEQUENCE [LARGE SCALE GENOMIC DNA]</scope>
</reference>
<dbReference type="AlphaFoldDB" id="A0A1F4YF67"/>
<proteinExistence type="predicted"/>
<sequence length="216" mass="25042">MPVKGKVKDFREGGVYYIYNAGIEGRDVFGDDEDFRMWECLMQKYLMPVEEKIAPGFKGTRPYLKRRYEEMNLYGQVEIWAYCLLRNGLHILGRQTTERGITDLMRRAGTRYVMWYNQKYKRRGPLFEGIYKAVLLDQPSEILRMSKIIHQKPVVGSVRRFGLVETVTGTTFDEYPYSSYGCYLGKEGKTWVMTKEVLEMAGGVGAYGKLMQLRGG</sequence>
<dbReference type="InterPro" id="IPR036515">
    <property type="entry name" value="Transposase_17_sf"/>
</dbReference>
<evidence type="ECO:0000313" key="2">
    <source>
        <dbReference type="EMBL" id="OGC92629.1"/>
    </source>
</evidence>
<organism evidence="2 3">
    <name type="scientific">Candidatus Amesbacteria bacterium RIFCSPHIGHO2_01_FULL_48_32b</name>
    <dbReference type="NCBI Taxonomy" id="1797253"/>
    <lineage>
        <taxon>Bacteria</taxon>
        <taxon>Candidatus Amesiibacteriota</taxon>
    </lineage>
</organism>
<dbReference type="GO" id="GO:0003677">
    <property type="term" value="F:DNA binding"/>
    <property type="evidence" value="ECO:0007669"/>
    <property type="project" value="InterPro"/>
</dbReference>
<dbReference type="EMBL" id="MEXH01000011">
    <property type="protein sequence ID" value="OGC92629.1"/>
    <property type="molecule type" value="Genomic_DNA"/>
</dbReference>
<dbReference type="PANTHER" id="PTHR34322">
    <property type="entry name" value="TRANSPOSASE, Y1_TNP DOMAIN-CONTAINING"/>
    <property type="match status" value="1"/>
</dbReference>
<comment type="caution">
    <text evidence="2">The sequence shown here is derived from an EMBL/GenBank/DDBJ whole genome shotgun (WGS) entry which is preliminary data.</text>
</comment>
<dbReference type="SUPFAM" id="SSF143422">
    <property type="entry name" value="Transposase IS200-like"/>
    <property type="match status" value="1"/>
</dbReference>
<name>A0A1F4YF67_9BACT</name>
<dbReference type="GO" id="GO:0004803">
    <property type="term" value="F:transposase activity"/>
    <property type="evidence" value="ECO:0007669"/>
    <property type="project" value="InterPro"/>
</dbReference>
<accession>A0A1F4YF67</accession>
<dbReference type="Proteomes" id="UP000178176">
    <property type="component" value="Unassembled WGS sequence"/>
</dbReference>
<protein>
    <recommendedName>
        <fullName evidence="1">Transposase IS200-like domain-containing protein</fullName>
    </recommendedName>
</protein>
<gene>
    <name evidence="2" type="ORF">A2876_03020</name>
</gene>